<dbReference type="GO" id="GO:0050313">
    <property type="term" value="F:sulfur dioxygenase activity"/>
    <property type="evidence" value="ECO:0007669"/>
    <property type="project" value="TreeGrafter"/>
</dbReference>
<dbReference type="PANTHER" id="PTHR43084:SF1">
    <property type="entry name" value="PERSULFIDE DIOXYGENASE ETHE1, MITOCHONDRIAL"/>
    <property type="match status" value="1"/>
</dbReference>
<feature type="region of interest" description="Disordered" evidence="1">
    <location>
        <begin position="126"/>
        <end position="151"/>
    </location>
</feature>
<dbReference type="GO" id="GO:0006749">
    <property type="term" value="P:glutathione metabolic process"/>
    <property type="evidence" value="ECO:0007669"/>
    <property type="project" value="TreeGrafter"/>
</dbReference>
<dbReference type="Gene3D" id="3.60.15.10">
    <property type="entry name" value="Ribonuclease Z/Hydroxyacylglutathione hydrolase-like"/>
    <property type="match status" value="1"/>
</dbReference>
<comment type="caution">
    <text evidence="3">The sequence shown here is derived from an EMBL/GenBank/DDBJ whole genome shotgun (WGS) entry which is preliminary data.</text>
</comment>
<evidence type="ECO:0000313" key="3">
    <source>
        <dbReference type="EMBL" id="KAF3036886.1"/>
    </source>
</evidence>
<dbReference type="InterPro" id="IPR051682">
    <property type="entry name" value="Mito_Persulfide_Diox"/>
</dbReference>
<organism evidence="3 4">
    <name type="scientific">Didymella heteroderae</name>
    <dbReference type="NCBI Taxonomy" id="1769908"/>
    <lineage>
        <taxon>Eukaryota</taxon>
        <taxon>Fungi</taxon>
        <taxon>Dikarya</taxon>
        <taxon>Ascomycota</taxon>
        <taxon>Pezizomycotina</taxon>
        <taxon>Dothideomycetes</taxon>
        <taxon>Pleosporomycetidae</taxon>
        <taxon>Pleosporales</taxon>
        <taxon>Pleosporineae</taxon>
        <taxon>Didymellaceae</taxon>
        <taxon>Didymella</taxon>
    </lineage>
</organism>
<evidence type="ECO:0000256" key="1">
    <source>
        <dbReference type="SAM" id="MobiDB-lite"/>
    </source>
</evidence>
<reference evidence="3" key="1">
    <citation type="submission" date="2019-04" db="EMBL/GenBank/DDBJ databases">
        <title>Sequencing of skin fungus with MAO and IRED activity.</title>
        <authorList>
            <person name="Marsaioli A.J."/>
            <person name="Bonatto J.M.C."/>
            <person name="Reis Junior O."/>
        </authorList>
    </citation>
    <scope>NUCLEOTIDE SEQUENCE</scope>
    <source>
        <strain evidence="3">28M1</strain>
    </source>
</reference>
<accession>A0A9P4WMY5</accession>
<feature type="domain" description="Metallo-beta-lactamase" evidence="2">
    <location>
        <begin position="16"/>
        <end position="101"/>
    </location>
</feature>
<evidence type="ECO:0000259" key="2">
    <source>
        <dbReference type="Pfam" id="PF00753"/>
    </source>
</evidence>
<dbReference type="Pfam" id="PF00753">
    <property type="entry name" value="Lactamase_B"/>
    <property type="match status" value="1"/>
</dbReference>
<proteinExistence type="predicted"/>
<name>A0A9P4WMY5_9PLEO</name>
<dbReference type="InterPro" id="IPR001279">
    <property type="entry name" value="Metallo-B-lactamas"/>
</dbReference>
<feature type="compositionally biased region" description="Basic and acidic residues" evidence="1">
    <location>
        <begin position="126"/>
        <end position="146"/>
    </location>
</feature>
<dbReference type="GO" id="GO:0070813">
    <property type="term" value="P:hydrogen sulfide metabolic process"/>
    <property type="evidence" value="ECO:0007669"/>
    <property type="project" value="TreeGrafter"/>
</dbReference>
<evidence type="ECO:0000313" key="4">
    <source>
        <dbReference type="Proteomes" id="UP000758155"/>
    </source>
</evidence>
<dbReference type="AlphaFoldDB" id="A0A9P4WMY5"/>
<dbReference type="EMBL" id="SWKV01000046">
    <property type="protein sequence ID" value="KAF3036886.1"/>
    <property type="molecule type" value="Genomic_DNA"/>
</dbReference>
<dbReference type="PANTHER" id="PTHR43084">
    <property type="entry name" value="PERSULFIDE DIOXYGENASE ETHE1"/>
    <property type="match status" value="1"/>
</dbReference>
<dbReference type="Proteomes" id="UP000758155">
    <property type="component" value="Unassembled WGS sequence"/>
</dbReference>
<protein>
    <submittedName>
        <fullName evidence="3">Ethylmalonic encephalopathy 1</fullName>
    </submittedName>
</protein>
<dbReference type="OrthoDB" id="449487at2759"/>
<dbReference type="InterPro" id="IPR036866">
    <property type="entry name" value="RibonucZ/Hydroxyglut_hydro"/>
</dbReference>
<dbReference type="SUPFAM" id="SSF56281">
    <property type="entry name" value="Metallo-hydrolase/oxidoreductase"/>
    <property type="match status" value="1"/>
</dbReference>
<gene>
    <name evidence="3" type="primary">ETHE1</name>
    <name evidence="3" type="ORF">E8E12_000433</name>
</gene>
<sequence>MFAARYGIAREEYEGAFDRLFHDDEVFEIGTLTAKVLYLPGHTPDHIGYQIGDNVFCGDSIFHADIGTARCDFPGGSAKSLYESAQKLLSLQDGVKIWTGHDYPACPERCEEVPWMTVRDHKEKNKHVSRDMKEDSFLKTRGERDSSLSAPKLLDPSLQINIRAGKLPRPTASGQRLMHLPLKVDATKW</sequence>
<keyword evidence="4" id="KW-1185">Reference proteome</keyword>